<dbReference type="EMBL" id="CP081495">
    <property type="protein sequence ID" value="UYW00470.1"/>
    <property type="molecule type" value="Genomic_DNA"/>
</dbReference>
<sequence>MKLIVCLFISLLSFAQNSNEKDKYDFNYYTIYQVNWADGSSFKKLYLNHTTNPDYVLYVKMTDNFSIKSAELYDRNVAQYYRFIFPDSTQLKNVNDIGKLITGYEKGTTNWEAIKNNKNRYYNAKQVGVDDYSHIELNFYKNKKKTRLDHTIYLETQNHPTIKNQFYASGLNFFYYNLALNSIKTDQFITKIYRTDDEKKSAEENLLQIKPTTVTIELTP</sequence>
<keyword evidence="3" id="KW-1185">Reference proteome</keyword>
<evidence type="ECO:0000256" key="1">
    <source>
        <dbReference type="SAM" id="SignalP"/>
    </source>
</evidence>
<accession>A0ABY6LVW4</accession>
<gene>
    <name evidence="2" type="ORF">K5I29_07840</name>
</gene>
<feature type="chain" id="PRO_5046840628" description="DKNYY family protein" evidence="1">
    <location>
        <begin position="19"/>
        <end position="220"/>
    </location>
</feature>
<evidence type="ECO:0000313" key="3">
    <source>
        <dbReference type="Proteomes" id="UP001163328"/>
    </source>
</evidence>
<organism evidence="2 3">
    <name type="scientific">Flavobacterium agricola</name>
    <dbReference type="NCBI Taxonomy" id="2870839"/>
    <lineage>
        <taxon>Bacteria</taxon>
        <taxon>Pseudomonadati</taxon>
        <taxon>Bacteroidota</taxon>
        <taxon>Flavobacteriia</taxon>
        <taxon>Flavobacteriales</taxon>
        <taxon>Flavobacteriaceae</taxon>
        <taxon>Flavobacterium</taxon>
    </lineage>
</organism>
<evidence type="ECO:0008006" key="4">
    <source>
        <dbReference type="Google" id="ProtNLM"/>
    </source>
</evidence>
<proteinExistence type="predicted"/>
<keyword evidence="1" id="KW-0732">Signal</keyword>
<reference evidence="2" key="1">
    <citation type="submission" date="2021-08" db="EMBL/GenBank/DDBJ databases">
        <title>Flavobacterium sp. strain CC-SYL302.</title>
        <authorList>
            <person name="Lin S.-Y."/>
            <person name="Lee T.-H."/>
            <person name="Young C.-C."/>
        </authorList>
    </citation>
    <scope>NUCLEOTIDE SEQUENCE</scope>
    <source>
        <strain evidence="2">CC-SYL302</strain>
    </source>
</reference>
<protein>
    <recommendedName>
        <fullName evidence="4">DKNYY family protein</fullName>
    </recommendedName>
</protein>
<evidence type="ECO:0000313" key="2">
    <source>
        <dbReference type="EMBL" id="UYW00470.1"/>
    </source>
</evidence>
<feature type="signal peptide" evidence="1">
    <location>
        <begin position="1"/>
        <end position="18"/>
    </location>
</feature>
<name>A0ABY6LVW4_9FLAO</name>
<dbReference type="Proteomes" id="UP001163328">
    <property type="component" value="Chromosome"/>
</dbReference>
<dbReference type="RefSeq" id="WP_264432234.1">
    <property type="nucleotide sequence ID" value="NZ_CP081495.1"/>
</dbReference>